<keyword evidence="1" id="KW-0175">Coiled coil</keyword>
<proteinExistence type="predicted"/>
<accession>A0A1H4BCQ1</accession>
<dbReference type="InterPro" id="IPR051055">
    <property type="entry name" value="PIF1_helicase"/>
</dbReference>
<keyword evidence="3" id="KW-0547">Nucleotide-binding</keyword>
<protein>
    <submittedName>
        <fullName evidence="3">PIF1-like helicase</fullName>
    </submittedName>
</protein>
<name>A0A1H4BCQ1_9SPHI</name>
<keyword evidence="3" id="KW-0378">Hydrolase</keyword>
<evidence type="ECO:0000256" key="1">
    <source>
        <dbReference type="SAM" id="Coils"/>
    </source>
</evidence>
<dbReference type="GO" id="GO:0003678">
    <property type="term" value="F:DNA helicase activity"/>
    <property type="evidence" value="ECO:0007669"/>
    <property type="project" value="InterPro"/>
</dbReference>
<dbReference type="CDD" id="cd18809">
    <property type="entry name" value="SF1_C_RecD"/>
    <property type="match status" value="1"/>
</dbReference>
<dbReference type="PANTHER" id="PTHR47642:SF5">
    <property type="entry name" value="ATP-DEPENDENT DNA HELICASE"/>
    <property type="match status" value="1"/>
</dbReference>
<keyword evidence="3" id="KW-0347">Helicase</keyword>
<dbReference type="PANTHER" id="PTHR47642">
    <property type="entry name" value="ATP-DEPENDENT DNA HELICASE"/>
    <property type="match status" value="1"/>
</dbReference>
<dbReference type="SUPFAM" id="SSF52540">
    <property type="entry name" value="P-loop containing nucleoside triphosphate hydrolases"/>
    <property type="match status" value="2"/>
</dbReference>
<dbReference type="Pfam" id="PF05970">
    <property type="entry name" value="PIF1"/>
    <property type="match status" value="1"/>
</dbReference>
<sequence length="638" mass="72507">MHNVEPANSIFDKILSFIDYTNQNIFLTGKAGTGKTTLLKRIKETSSKKMVIVAPTGVAAMNAKGTTINSFFQLPTGSFFPGDISLENLQAGFMSIQSMVSDSSYNREKTNLLNELELLVIDEVSMVRCDLMDVIDAILRYVRKNNAPFGGVQLLLIGDLYQLPPVVKREEWTFLSRAYVSPYFFESHVIRRHPLLQIELTTVFRQTEPEFINILNSIRNNQIDESTLALLNKRYSPKFSALEESNPIIITSHNAEATAINKEKLDELPGQEFTFNGEVNGEFREAGLQAEQVLKLKEGAQIMFIKNDTGDDRKFYNGKIGKVKSVRDGEIYISFPQDEDLLLEKTSWQSFEYKTDPEQTIVQQQVGEFSQYPIKLAWAVTIHKSQGLTFDSAVIDAGKSFVAGQVYVALSRVRTLNGLILRSKINTESLRSNQEVISYMKPAGEDEMDHLLVSEQEKFILQLVLNHFSFNQMLSGLEVIVSNAEMVKSNLPEFRALLAQLKKSVTDLMAVAERFQQQVKNLHKENGFKDQQILQDRITSAAVYFTKEINLLLLNHVNKNIRIKPKNKAEQQIQHLFQKYRQVIETRIHLLQTASLLLKEPIRVGYYTDWINKHKAHLLTRPGSSSGSQQAPTNLQLF</sequence>
<dbReference type="AlphaFoldDB" id="A0A1H4BCQ1"/>
<dbReference type="Gene3D" id="2.30.30.940">
    <property type="match status" value="1"/>
</dbReference>
<dbReference type="GO" id="GO:0000723">
    <property type="term" value="P:telomere maintenance"/>
    <property type="evidence" value="ECO:0007669"/>
    <property type="project" value="InterPro"/>
</dbReference>
<feature type="coiled-coil region" evidence="1">
    <location>
        <begin position="498"/>
        <end position="525"/>
    </location>
</feature>
<dbReference type="InterPro" id="IPR027417">
    <property type="entry name" value="P-loop_NTPase"/>
</dbReference>
<dbReference type="Gene3D" id="3.40.50.300">
    <property type="entry name" value="P-loop containing nucleotide triphosphate hydrolases"/>
    <property type="match status" value="2"/>
</dbReference>
<reference evidence="3 4" key="1">
    <citation type="submission" date="2016-10" db="EMBL/GenBank/DDBJ databases">
        <authorList>
            <person name="de Groot N.N."/>
        </authorList>
    </citation>
    <scope>NUCLEOTIDE SEQUENCE [LARGE SCALE GENOMIC DNA]</scope>
    <source>
        <strain evidence="3 4">DSM 19033</strain>
    </source>
</reference>
<evidence type="ECO:0000313" key="4">
    <source>
        <dbReference type="Proteomes" id="UP000198850"/>
    </source>
</evidence>
<keyword evidence="4" id="KW-1185">Reference proteome</keyword>
<keyword evidence="3" id="KW-0067">ATP-binding</keyword>
<dbReference type="GO" id="GO:0006281">
    <property type="term" value="P:DNA repair"/>
    <property type="evidence" value="ECO:0007669"/>
    <property type="project" value="InterPro"/>
</dbReference>
<dbReference type="EMBL" id="FNRA01000003">
    <property type="protein sequence ID" value="SEA45910.1"/>
    <property type="molecule type" value="Genomic_DNA"/>
</dbReference>
<dbReference type="OrthoDB" id="9763659at2"/>
<dbReference type="STRING" id="425514.SAMN05443550_103294"/>
<evidence type="ECO:0000313" key="3">
    <source>
        <dbReference type="EMBL" id="SEA45910.1"/>
    </source>
</evidence>
<feature type="domain" description="DNA helicase Pif1-like DEAD-box helicase" evidence="2">
    <location>
        <begin position="8"/>
        <end position="226"/>
    </location>
</feature>
<organism evidence="3 4">
    <name type="scientific">Pedobacter hartonius</name>
    <dbReference type="NCBI Taxonomy" id="425514"/>
    <lineage>
        <taxon>Bacteria</taxon>
        <taxon>Pseudomonadati</taxon>
        <taxon>Bacteroidota</taxon>
        <taxon>Sphingobacteriia</taxon>
        <taxon>Sphingobacteriales</taxon>
        <taxon>Sphingobacteriaceae</taxon>
        <taxon>Pedobacter</taxon>
    </lineage>
</organism>
<dbReference type="Proteomes" id="UP000198850">
    <property type="component" value="Unassembled WGS sequence"/>
</dbReference>
<dbReference type="InterPro" id="IPR010285">
    <property type="entry name" value="DNA_helicase_pif1-like_DEAD"/>
</dbReference>
<dbReference type="FunFam" id="3.40.50.300:FF:001498">
    <property type="entry name" value="ATP-dependent DNA helicase"/>
    <property type="match status" value="1"/>
</dbReference>
<gene>
    <name evidence="3" type="ORF">SAMN05443550_103294</name>
</gene>
<evidence type="ECO:0000259" key="2">
    <source>
        <dbReference type="Pfam" id="PF05970"/>
    </source>
</evidence>